<keyword evidence="4" id="KW-0812">Transmembrane</keyword>
<evidence type="ECO:0000256" key="5">
    <source>
        <dbReference type="ARBA" id="ARBA00022968"/>
    </source>
</evidence>
<evidence type="ECO:0000313" key="12">
    <source>
        <dbReference type="Proteomes" id="UP000014760"/>
    </source>
</evidence>
<sequence length="429" mass="49842">MAKKFADHPPEEDGLQNRIDQYEDHIKLKLQESEILNGIPMNNEFEVAPFTRFTSTRLYLVDPGLGKRVVEKPIGHKKKELMEVVDFSLDHLNLGREPKMKMFEATDFLEGIYRTEPSMGTHYELIFRDIDVQTLQHYRKVTLTRPYAPLHLMDHRALSSEKKMINLILPLSGRIEKFTLFMERFIRICIRMDKRVYLTIVYFGEEGLDQVKAVINKVSKAYDFNYIKLVTINEPFSRGRGLQVGAQSWSFGDAIMFLCDVDIVFSTDFLERCRLNTDPGVRIYYPIVFSLYNPSVAYSLQGMAMPKESEQLVISKNTGFWRDFGFGMACMYRSDFIAIKGFDEKIDGWGLEDVYLYRKFVRSPLMVVRATDPGIFHQWHEKICDPSLPSDQYRGCIRSKALNEASHAQLGMLAFKEEIDNHKAIIKDR</sequence>
<dbReference type="AlphaFoldDB" id="R7UT07"/>
<dbReference type="EMBL" id="KB298092">
    <property type="protein sequence ID" value="ELU09624.1"/>
    <property type="molecule type" value="Genomic_DNA"/>
</dbReference>
<accession>R7UT07</accession>
<dbReference type="GO" id="GO:0047238">
    <property type="term" value="F:glucuronosyl-N-acetylgalactosaminyl-proteoglycan 4-beta-N-acetylgalactosaminyltransferase activity"/>
    <property type="evidence" value="ECO:0007669"/>
    <property type="project" value="TreeGrafter"/>
</dbReference>
<dbReference type="SUPFAM" id="SSF53448">
    <property type="entry name" value="Nucleotide-diphospho-sugar transferases"/>
    <property type="match status" value="1"/>
</dbReference>
<dbReference type="Proteomes" id="UP000014760">
    <property type="component" value="Unassembled WGS sequence"/>
</dbReference>
<dbReference type="EMBL" id="AMQN01021067">
    <property type="status" value="NOT_ANNOTATED_CDS"/>
    <property type="molecule type" value="Genomic_DNA"/>
</dbReference>
<dbReference type="HOGENOM" id="CLU_025958_2_0_1"/>
<dbReference type="OMA" id="IVVYFGE"/>
<reference evidence="11" key="3">
    <citation type="submission" date="2015-06" db="UniProtKB">
        <authorList>
            <consortium name="EnsemblMetazoa"/>
        </authorList>
    </citation>
    <scope>IDENTIFICATION</scope>
</reference>
<gene>
    <name evidence="10" type="ORF">CAPTEDRAFT_139082</name>
</gene>
<evidence type="ECO:0000256" key="9">
    <source>
        <dbReference type="RuleBase" id="RU364016"/>
    </source>
</evidence>
<reference evidence="10 12" key="2">
    <citation type="journal article" date="2013" name="Nature">
        <title>Insights into bilaterian evolution from three spiralian genomes.</title>
        <authorList>
            <person name="Simakov O."/>
            <person name="Marletaz F."/>
            <person name="Cho S.J."/>
            <person name="Edsinger-Gonzales E."/>
            <person name="Havlak P."/>
            <person name="Hellsten U."/>
            <person name="Kuo D.H."/>
            <person name="Larsson T."/>
            <person name="Lv J."/>
            <person name="Arendt D."/>
            <person name="Savage R."/>
            <person name="Osoegawa K."/>
            <person name="de Jong P."/>
            <person name="Grimwood J."/>
            <person name="Chapman J.A."/>
            <person name="Shapiro H."/>
            <person name="Aerts A."/>
            <person name="Otillar R.P."/>
            <person name="Terry A.Y."/>
            <person name="Boore J.L."/>
            <person name="Grigoriev I.V."/>
            <person name="Lindberg D.R."/>
            <person name="Seaver E.C."/>
            <person name="Weisblat D.A."/>
            <person name="Putnam N.H."/>
            <person name="Rokhsar D.S."/>
        </authorList>
    </citation>
    <scope>NUCLEOTIDE SEQUENCE</scope>
    <source>
        <strain evidence="10 12">I ESC-2004</strain>
    </source>
</reference>
<reference evidence="12" key="1">
    <citation type="submission" date="2012-12" db="EMBL/GenBank/DDBJ databases">
        <authorList>
            <person name="Hellsten U."/>
            <person name="Grimwood J."/>
            <person name="Chapman J.A."/>
            <person name="Shapiro H."/>
            <person name="Aerts A."/>
            <person name="Otillar R.P."/>
            <person name="Terry A.Y."/>
            <person name="Boore J.L."/>
            <person name="Simakov O."/>
            <person name="Marletaz F."/>
            <person name="Cho S.-J."/>
            <person name="Edsinger-Gonzales E."/>
            <person name="Havlak P."/>
            <person name="Kuo D.-H."/>
            <person name="Larsson T."/>
            <person name="Lv J."/>
            <person name="Arendt D."/>
            <person name="Savage R."/>
            <person name="Osoegawa K."/>
            <person name="de Jong P."/>
            <person name="Lindberg D.R."/>
            <person name="Seaver E.C."/>
            <person name="Weisblat D.A."/>
            <person name="Putnam N.H."/>
            <person name="Grigoriev I.V."/>
            <person name="Rokhsar D.S."/>
        </authorList>
    </citation>
    <scope>NUCLEOTIDE SEQUENCE</scope>
    <source>
        <strain evidence="12">I ESC-2004</strain>
    </source>
</reference>
<dbReference type="GO" id="GO:0032580">
    <property type="term" value="C:Golgi cisterna membrane"/>
    <property type="evidence" value="ECO:0007669"/>
    <property type="project" value="UniProtKB-SubCell"/>
</dbReference>
<comment type="subcellular location">
    <subcellularLocation>
        <location evidence="1 9">Golgi apparatus</location>
        <location evidence="1 9">Golgi stack membrane</location>
        <topology evidence="1 9">Single-pass type II membrane protein</topology>
    </subcellularLocation>
</comment>
<organism evidence="10">
    <name type="scientific">Capitella teleta</name>
    <name type="common">Polychaete worm</name>
    <dbReference type="NCBI Taxonomy" id="283909"/>
    <lineage>
        <taxon>Eukaryota</taxon>
        <taxon>Metazoa</taxon>
        <taxon>Spiralia</taxon>
        <taxon>Lophotrochozoa</taxon>
        <taxon>Annelida</taxon>
        <taxon>Polychaeta</taxon>
        <taxon>Sedentaria</taxon>
        <taxon>Scolecida</taxon>
        <taxon>Capitellidae</taxon>
        <taxon>Capitella</taxon>
    </lineage>
</organism>
<evidence type="ECO:0000256" key="3">
    <source>
        <dbReference type="ARBA" id="ARBA00022679"/>
    </source>
</evidence>
<protein>
    <recommendedName>
        <fullName evidence="9">Hexosyltransferase</fullName>
        <ecNumber evidence="9">2.4.1.-</ecNumber>
    </recommendedName>
</protein>
<dbReference type="FunCoup" id="R7UT07">
    <property type="interactions" value="98"/>
</dbReference>
<keyword evidence="7 9" id="KW-0333">Golgi apparatus</keyword>
<evidence type="ECO:0000256" key="1">
    <source>
        <dbReference type="ARBA" id="ARBA00004447"/>
    </source>
</evidence>
<dbReference type="PANTHER" id="PTHR12369">
    <property type="entry name" value="CHONDROITIN SYNTHASE"/>
    <property type="match status" value="1"/>
</dbReference>
<comment type="similarity">
    <text evidence="2 9">Belongs to the chondroitin N-acetylgalactosaminyltransferase family.</text>
</comment>
<dbReference type="InterPro" id="IPR051227">
    <property type="entry name" value="CS_glycosyltransferase"/>
</dbReference>
<keyword evidence="5 9" id="KW-0735">Signal-anchor</keyword>
<keyword evidence="12" id="KW-1185">Reference proteome</keyword>
<dbReference type="STRING" id="283909.R7UT07"/>
<proteinExistence type="inferred from homology"/>
<dbReference type="Pfam" id="PF05679">
    <property type="entry name" value="CHGN"/>
    <property type="match status" value="1"/>
</dbReference>
<evidence type="ECO:0000256" key="8">
    <source>
        <dbReference type="ARBA" id="ARBA00023136"/>
    </source>
</evidence>
<evidence type="ECO:0000256" key="7">
    <source>
        <dbReference type="ARBA" id="ARBA00023034"/>
    </source>
</evidence>
<dbReference type="OrthoDB" id="431432at2759"/>
<evidence type="ECO:0000256" key="4">
    <source>
        <dbReference type="ARBA" id="ARBA00022692"/>
    </source>
</evidence>
<evidence type="ECO:0000256" key="6">
    <source>
        <dbReference type="ARBA" id="ARBA00022989"/>
    </source>
</evidence>
<dbReference type="InterPro" id="IPR008428">
    <property type="entry name" value="Chond_GalNAc"/>
</dbReference>
<dbReference type="InterPro" id="IPR029044">
    <property type="entry name" value="Nucleotide-diphossugar_trans"/>
</dbReference>
<dbReference type="EC" id="2.4.1.-" evidence="9"/>
<keyword evidence="8" id="KW-0472">Membrane</keyword>
<evidence type="ECO:0000313" key="11">
    <source>
        <dbReference type="EnsemblMetazoa" id="CapteP139082"/>
    </source>
</evidence>
<evidence type="ECO:0000313" key="10">
    <source>
        <dbReference type="EMBL" id="ELU09624.1"/>
    </source>
</evidence>
<dbReference type="EnsemblMetazoa" id="CapteT139082">
    <property type="protein sequence ID" value="CapteP139082"/>
    <property type="gene ID" value="CapteG139082"/>
</dbReference>
<name>R7UT07_CAPTE</name>
<keyword evidence="3 9" id="KW-0808">Transferase</keyword>
<evidence type="ECO:0000256" key="2">
    <source>
        <dbReference type="ARBA" id="ARBA00009239"/>
    </source>
</evidence>
<dbReference type="Gene3D" id="3.90.550.10">
    <property type="entry name" value="Spore Coat Polysaccharide Biosynthesis Protein SpsA, Chain A"/>
    <property type="match status" value="1"/>
</dbReference>
<keyword evidence="6" id="KW-1133">Transmembrane helix</keyword>
<dbReference type="PANTHER" id="PTHR12369:SF45">
    <property type="entry name" value="HEXOSYLTRANSFERASE"/>
    <property type="match status" value="1"/>
</dbReference>